<dbReference type="Pfam" id="PF13855">
    <property type="entry name" value="LRR_8"/>
    <property type="match status" value="3"/>
</dbReference>
<sequence>MGGEQSGNSIEIDYITKSIDLEGKNINTFTIASYFADSVKYLNLANNQITYLPDGMPKIMLVDLTKNKLGPLLPPQVAKQIVTYSKLKTLCLTNNELEDLNDFLSNKSVESIFLTQNRFKALPINFFERFPQLKTLYLDCNFIETIPSLQAERLTMLTLSLNNIKTLDTSNYCFPQLRALDLSKNQIEKIPKDFSKRFPKLNSLNLNYNLITDIPENDSENEVFPKTLKDIKITNNLIEKVPNSITSLPILAFLNLHRNKLKEIPKLPETIVTLNVSRNMIEKFEEQSLPNLKELIIYSNELTSFPVEIKTEKIETLKAHHNHFTYFDITSLSNTITLIDISFNKIERIPNDFFNVFSNIQEFTACFNQLTELPVEIGNCKCLTTLEISFNPIKNLPKLPRSITTISASKCELTEFNSDGFVEAMSEEDVINLKHADFSQNKLESFPEIKSIQYLNLSQNSLKKLPKITYNLKVLDVSMNAIEELPGEVSGNSLIELNLSFNKIEKMPSIQFLPQLKSLDISHNPIVSVLDVTGNLHLDRIDISRTKKVEFVNNSTVKHEVIMSSTKLSKVAPMKKEPILIVQRKGGQKSGYSEIIGLRDEMEDAIIVRDDLFLYAVCDGHAGFDTSNFASIQLPHLFEFYKNQITYEKVGDLILNIFDDMEKELKKMRFDDGSTLCLCLLCKDSAGIQKVVTAHLGDARALIALKDGRSKELTIDHKPSNRKEFERIHNQFGRLSSKNRIDGSLAVSRSIGDYSVFAVGRDVELNGFDVGEDDKYLIIGCDGVFDALTNEEVALVASKASSPYEAAFLVRNAAYGCGSTDNISVIVVDLTIE</sequence>
<dbReference type="InterPro" id="IPR050216">
    <property type="entry name" value="LRR_domain-containing"/>
</dbReference>
<proteinExistence type="inferred from homology"/>
<evidence type="ECO:0000256" key="5">
    <source>
        <dbReference type="ARBA" id="ARBA00022912"/>
    </source>
</evidence>
<evidence type="ECO:0000313" key="10">
    <source>
        <dbReference type="Proteomes" id="UP001470230"/>
    </source>
</evidence>
<evidence type="ECO:0000313" key="9">
    <source>
        <dbReference type="EMBL" id="KAK8857619.1"/>
    </source>
</evidence>
<dbReference type="PANTHER" id="PTHR48051:SF46">
    <property type="entry name" value="LEUCINE RICH REPEAT-CONTAINING DOMAIN PROTEIN"/>
    <property type="match status" value="1"/>
</dbReference>
<evidence type="ECO:0000256" key="1">
    <source>
        <dbReference type="ARBA" id="ARBA00022614"/>
    </source>
</evidence>
<keyword evidence="2" id="KW-0479">Metal-binding</keyword>
<reference evidence="8 10" key="1">
    <citation type="submission" date="2024-04" db="EMBL/GenBank/DDBJ databases">
        <title>Tritrichomonas musculus Genome.</title>
        <authorList>
            <person name="Alves-Ferreira E."/>
            <person name="Grigg M."/>
            <person name="Lorenzi H."/>
            <person name="Galac M."/>
        </authorList>
    </citation>
    <scope>NUCLEOTIDE SEQUENCE [LARGE SCALE GENOMIC DNA]</scope>
    <source>
        <strain evidence="8 10">EAF2021</strain>
    </source>
</reference>
<keyword evidence="5 6" id="KW-0904">Protein phosphatase</keyword>
<dbReference type="SMART" id="SM00364">
    <property type="entry name" value="LRR_BAC"/>
    <property type="match status" value="12"/>
</dbReference>
<dbReference type="InterPro" id="IPR001932">
    <property type="entry name" value="PPM-type_phosphatase-like_dom"/>
</dbReference>
<evidence type="ECO:0000256" key="6">
    <source>
        <dbReference type="RuleBase" id="RU003465"/>
    </source>
</evidence>
<dbReference type="EMBL" id="JAPFFF010000020">
    <property type="protein sequence ID" value="KAK8857619.1"/>
    <property type="molecule type" value="Genomic_DNA"/>
</dbReference>
<keyword evidence="4 6" id="KW-0378">Hydrolase</keyword>
<evidence type="ECO:0000256" key="3">
    <source>
        <dbReference type="ARBA" id="ARBA00022737"/>
    </source>
</evidence>
<dbReference type="SMART" id="SM00332">
    <property type="entry name" value="PP2Cc"/>
    <property type="match status" value="1"/>
</dbReference>
<keyword evidence="10" id="KW-1185">Reference proteome</keyword>
<dbReference type="InterPro" id="IPR032675">
    <property type="entry name" value="LRR_dom_sf"/>
</dbReference>
<evidence type="ECO:0000259" key="7">
    <source>
        <dbReference type="PROSITE" id="PS51746"/>
    </source>
</evidence>
<evidence type="ECO:0000256" key="2">
    <source>
        <dbReference type="ARBA" id="ARBA00022723"/>
    </source>
</evidence>
<protein>
    <recommendedName>
        <fullName evidence="7">PPM-type phosphatase domain-containing protein</fullName>
    </recommendedName>
</protein>
<dbReference type="SUPFAM" id="SSF81606">
    <property type="entry name" value="PP2C-like"/>
    <property type="match status" value="1"/>
</dbReference>
<dbReference type="SUPFAM" id="SSF52058">
    <property type="entry name" value="L domain-like"/>
    <property type="match status" value="2"/>
</dbReference>
<comment type="similarity">
    <text evidence="6">Belongs to the PP2C family.</text>
</comment>
<dbReference type="SMART" id="SM00369">
    <property type="entry name" value="LRR_TYP"/>
    <property type="match status" value="9"/>
</dbReference>
<keyword evidence="1" id="KW-0433">Leucine-rich repeat</keyword>
<dbReference type="PROSITE" id="PS51450">
    <property type="entry name" value="LRR"/>
    <property type="match status" value="8"/>
</dbReference>
<dbReference type="Gene3D" id="3.80.10.10">
    <property type="entry name" value="Ribonuclease Inhibitor"/>
    <property type="match status" value="5"/>
</dbReference>
<feature type="domain" description="PPM-type phosphatase" evidence="7">
    <location>
        <begin position="589"/>
        <end position="830"/>
    </location>
</feature>
<dbReference type="PROSITE" id="PS01032">
    <property type="entry name" value="PPM_1"/>
    <property type="match status" value="1"/>
</dbReference>
<dbReference type="InterPro" id="IPR036457">
    <property type="entry name" value="PPM-type-like_dom_sf"/>
</dbReference>
<dbReference type="CDD" id="cd00143">
    <property type="entry name" value="PP2Cc"/>
    <property type="match status" value="1"/>
</dbReference>
<organism evidence="8 10">
    <name type="scientific">Tritrichomonas musculus</name>
    <dbReference type="NCBI Taxonomy" id="1915356"/>
    <lineage>
        <taxon>Eukaryota</taxon>
        <taxon>Metamonada</taxon>
        <taxon>Parabasalia</taxon>
        <taxon>Tritrichomonadida</taxon>
        <taxon>Tritrichomonadidae</taxon>
        <taxon>Tritrichomonas</taxon>
    </lineage>
</organism>
<accession>A0ABR2GKH2</accession>
<evidence type="ECO:0000313" key="8">
    <source>
        <dbReference type="EMBL" id="KAK8834427.1"/>
    </source>
</evidence>
<dbReference type="PROSITE" id="PS51746">
    <property type="entry name" value="PPM_2"/>
    <property type="match status" value="1"/>
</dbReference>
<dbReference type="InterPro" id="IPR003591">
    <property type="entry name" value="Leu-rich_rpt_typical-subtyp"/>
</dbReference>
<dbReference type="InterPro" id="IPR001611">
    <property type="entry name" value="Leu-rich_rpt"/>
</dbReference>
<dbReference type="EMBL" id="JAPFFF010000410">
    <property type="protein sequence ID" value="KAK8834427.1"/>
    <property type="molecule type" value="Genomic_DNA"/>
</dbReference>
<evidence type="ECO:0000256" key="4">
    <source>
        <dbReference type="ARBA" id="ARBA00022801"/>
    </source>
</evidence>
<keyword evidence="3" id="KW-0677">Repeat</keyword>
<comment type="caution">
    <text evidence="8">The sequence shown here is derived from an EMBL/GenBank/DDBJ whole genome shotgun (WGS) entry which is preliminary data.</text>
</comment>
<dbReference type="InterPro" id="IPR000222">
    <property type="entry name" value="PP2C_BS"/>
</dbReference>
<dbReference type="Gene3D" id="3.60.40.10">
    <property type="entry name" value="PPM-type phosphatase domain"/>
    <property type="match status" value="1"/>
</dbReference>
<dbReference type="PANTHER" id="PTHR48051">
    <property type="match status" value="1"/>
</dbReference>
<name>A0ABR2GKH2_9EUKA</name>
<dbReference type="Pfam" id="PF00481">
    <property type="entry name" value="PP2C"/>
    <property type="match status" value="1"/>
</dbReference>
<dbReference type="Proteomes" id="UP001470230">
    <property type="component" value="Unassembled WGS sequence"/>
</dbReference>
<gene>
    <name evidence="9" type="ORF">M9Y10_016025</name>
    <name evidence="8" type="ORF">M9Y10_030620</name>
</gene>